<accession>A0AAV4Y660</accession>
<comment type="caution">
    <text evidence="2">The sequence shown here is derived from an EMBL/GenBank/DDBJ whole genome shotgun (WGS) entry which is preliminary data.</text>
</comment>
<keyword evidence="1" id="KW-0812">Transmembrane</keyword>
<dbReference type="Proteomes" id="UP001054945">
    <property type="component" value="Unassembled WGS sequence"/>
</dbReference>
<protein>
    <submittedName>
        <fullName evidence="2">Uncharacterized protein</fullName>
    </submittedName>
</protein>
<keyword evidence="3" id="KW-1185">Reference proteome</keyword>
<keyword evidence="1" id="KW-1133">Transmembrane helix</keyword>
<organism evidence="2 3">
    <name type="scientific">Caerostris extrusa</name>
    <name type="common">Bark spider</name>
    <name type="synonym">Caerostris bankana</name>
    <dbReference type="NCBI Taxonomy" id="172846"/>
    <lineage>
        <taxon>Eukaryota</taxon>
        <taxon>Metazoa</taxon>
        <taxon>Ecdysozoa</taxon>
        <taxon>Arthropoda</taxon>
        <taxon>Chelicerata</taxon>
        <taxon>Arachnida</taxon>
        <taxon>Araneae</taxon>
        <taxon>Araneomorphae</taxon>
        <taxon>Entelegynae</taxon>
        <taxon>Araneoidea</taxon>
        <taxon>Araneidae</taxon>
        <taxon>Caerostris</taxon>
    </lineage>
</organism>
<dbReference type="AlphaFoldDB" id="A0AAV4Y660"/>
<proteinExistence type="predicted"/>
<dbReference type="EMBL" id="BPLR01001375">
    <property type="protein sequence ID" value="GIZ01964.1"/>
    <property type="molecule type" value="Genomic_DNA"/>
</dbReference>
<name>A0AAV4Y660_CAEEX</name>
<sequence>MTASFVICSDIFALCAAFLRGFWIFGLFIRTISVPQKLETPGWKHHEKGFVYYDLFLHAKLTVTLASLNSRDAEGTEPSLLKNVVGNDNSLALRELLQFLRKEKNVFVFHQPSGKHCILFERQESHHDDCLIYYL</sequence>
<evidence type="ECO:0000313" key="3">
    <source>
        <dbReference type="Proteomes" id="UP001054945"/>
    </source>
</evidence>
<evidence type="ECO:0000256" key="1">
    <source>
        <dbReference type="SAM" id="Phobius"/>
    </source>
</evidence>
<reference evidence="2 3" key="1">
    <citation type="submission" date="2021-06" db="EMBL/GenBank/DDBJ databases">
        <title>Caerostris extrusa draft genome.</title>
        <authorList>
            <person name="Kono N."/>
            <person name="Arakawa K."/>
        </authorList>
    </citation>
    <scope>NUCLEOTIDE SEQUENCE [LARGE SCALE GENOMIC DNA]</scope>
</reference>
<gene>
    <name evidence="2" type="ORF">CEXT_807151</name>
</gene>
<feature type="transmembrane region" description="Helical" evidence="1">
    <location>
        <begin position="6"/>
        <end position="29"/>
    </location>
</feature>
<evidence type="ECO:0000313" key="2">
    <source>
        <dbReference type="EMBL" id="GIZ01964.1"/>
    </source>
</evidence>
<keyword evidence="1" id="KW-0472">Membrane</keyword>